<organism evidence="1 2">
    <name type="scientific">Desulfoluna butyratoxydans</name>
    <dbReference type="NCBI Taxonomy" id="231438"/>
    <lineage>
        <taxon>Bacteria</taxon>
        <taxon>Pseudomonadati</taxon>
        <taxon>Thermodesulfobacteriota</taxon>
        <taxon>Desulfobacteria</taxon>
        <taxon>Desulfobacterales</taxon>
        <taxon>Desulfolunaceae</taxon>
        <taxon>Desulfoluna</taxon>
    </lineage>
</organism>
<dbReference type="RefSeq" id="WP_180136730.1">
    <property type="nucleotide sequence ID" value="NZ_CAADHO010000001.1"/>
</dbReference>
<proteinExistence type="predicted"/>
<gene>
    <name evidence="1" type="ORF">MSL71_980</name>
</gene>
<dbReference type="PIRSF" id="PIRSF029208">
    <property type="entry name" value="Phage_tail_GPU"/>
    <property type="match status" value="1"/>
</dbReference>
<accession>A0A4U8YGX8</accession>
<protein>
    <submittedName>
        <fullName evidence="1">Myoviridae gpu</fullName>
    </submittedName>
</protein>
<dbReference type="Pfam" id="PF06995">
    <property type="entry name" value="Phage_P2_GpU"/>
    <property type="match status" value="1"/>
</dbReference>
<dbReference type="AlphaFoldDB" id="A0A4U8YGX8"/>
<evidence type="ECO:0000313" key="1">
    <source>
        <dbReference type="EMBL" id="VFQ42480.1"/>
    </source>
</evidence>
<dbReference type="EMBL" id="CAADHO010000001">
    <property type="protein sequence ID" value="VFQ42480.1"/>
    <property type="molecule type" value="Genomic_DNA"/>
</dbReference>
<dbReference type="InterPro" id="IPR016912">
    <property type="entry name" value="Phage_P2_GpU"/>
</dbReference>
<evidence type="ECO:0000313" key="2">
    <source>
        <dbReference type="Proteomes" id="UP000507962"/>
    </source>
</evidence>
<sequence length="145" mass="16548">MTKNLTKEEKEEQRVKEHLMMALGGYKFAVDTAAYQELRRTTPYTWTEKSRSGRRPALKFTGMGKETIELSGTIYPTYKGGLGQLDAMRKEAKKGKPLHLADGFGNTRGRWCIESIEETQTFFLPNGIPRKQTFRMTLSAYGDDK</sequence>
<dbReference type="Proteomes" id="UP000507962">
    <property type="component" value="Unassembled WGS sequence"/>
</dbReference>
<keyword evidence="2" id="KW-1185">Reference proteome</keyword>
<name>A0A4U8YGX8_9BACT</name>
<reference evidence="1 2" key="1">
    <citation type="submission" date="2019-03" db="EMBL/GenBank/DDBJ databases">
        <authorList>
            <person name="Nijsse B."/>
        </authorList>
    </citation>
    <scope>NUCLEOTIDE SEQUENCE [LARGE SCALE GENOMIC DNA]</scope>
    <source>
        <strain evidence="1">Desulfoluna butyratoxydans MSL71</strain>
    </source>
</reference>
<dbReference type="InterPro" id="IPR009734">
    <property type="entry name" value="Myoviridae_GpU"/>
</dbReference>